<comment type="similarity">
    <text evidence="1 2">Belongs to the glutamine synthetase family.</text>
</comment>
<dbReference type="InterPro" id="IPR052725">
    <property type="entry name" value="GS_Type-3"/>
</dbReference>
<dbReference type="PANTHER" id="PTHR42974">
    <property type="entry name" value="GLUTAMINE SYNTHETASE"/>
    <property type="match status" value="1"/>
</dbReference>
<dbReference type="SUPFAM" id="SSF55931">
    <property type="entry name" value="Glutamine synthetase/guanido kinase"/>
    <property type="match status" value="1"/>
</dbReference>
<organism evidence="5 6">
    <name type="scientific">Fusobacterium equinum</name>
    <dbReference type="NCBI Taxonomy" id="134605"/>
    <lineage>
        <taxon>Bacteria</taxon>
        <taxon>Fusobacteriati</taxon>
        <taxon>Fusobacteriota</taxon>
        <taxon>Fusobacteriia</taxon>
        <taxon>Fusobacteriales</taxon>
        <taxon>Fusobacteriaceae</taxon>
        <taxon>Fusobacterium</taxon>
    </lineage>
</organism>
<accession>A0A133NCX3</accession>
<dbReference type="GO" id="GO:0004356">
    <property type="term" value="F:glutamine synthetase activity"/>
    <property type="evidence" value="ECO:0007669"/>
    <property type="project" value="InterPro"/>
</dbReference>
<evidence type="ECO:0000259" key="4">
    <source>
        <dbReference type="PROSITE" id="PS51987"/>
    </source>
</evidence>
<comment type="caution">
    <text evidence="5">The sequence shown here is derived from an EMBL/GenBank/DDBJ whole genome shotgun (WGS) entry which is preliminary data.</text>
</comment>
<keyword evidence="6" id="KW-1185">Reference proteome</keyword>
<evidence type="ECO:0000313" key="5">
    <source>
        <dbReference type="EMBL" id="KXA14129.1"/>
    </source>
</evidence>
<dbReference type="PROSITE" id="PS51987">
    <property type="entry name" value="GS_CATALYTIC"/>
    <property type="match status" value="1"/>
</dbReference>
<dbReference type="InterPro" id="IPR008147">
    <property type="entry name" value="Gln_synt_N"/>
</dbReference>
<dbReference type="Pfam" id="PF00120">
    <property type="entry name" value="Gln-synt_C"/>
    <property type="match status" value="1"/>
</dbReference>
<dbReference type="InterPro" id="IPR014746">
    <property type="entry name" value="Gln_synth/guanido_kin_cat_dom"/>
</dbReference>
<dbReference type="AlphaFoldDB" id="A0A133NCX3"/>
<proteinExistence type="inferred from homology"/>
<evidence type="ECO:0000313" key="6">
    <source>
        <dbReference type="Proteomes" id="UP000070617"/>
    </source>
</evidence>
<dbReference type="InterPro" id="IPR008146">
    <property type="entry name" value="Gln_synth_cat_dom"/>
</dbReference>
<dbReference type="PROSITE" id="PS51986">
    <property type="entry name" value="GS_BETA_GRASP"/>
    <property type="match status" value="1"/>
</dbReference>
<dbReference type="InterPro" id="IPR027303">
    <property type="entry name" value="Gln_synth_gly_rich_site"/>
</dbReference>
<dbReference type="PATRIC" id="fig|134605.3.peg.1096"/>
<evidence type="ECO:0000256" key="2">
    <source>
        <dbReference type="RuleBase" id="RU000384"/>
    </source>
</evidence>
<dbReference type="Gene3D" id="1.20.120.1560">
    <property type="match status" value="1"/>
</dbReference>
<dbReference type="PROSITE" id="PS00181">
    <property type="entry name" value="GLNA_ATP"/>
    <property type="match status" value="1"/>
</dbReference>
<evidence type="ECO:0000259" key="3">
    <source>
        <dbReference type="PROSITE" id="PS51986"/>
    </source>
</evidence>
<feature type="domain" description="GS beta-grasp" evidence="3">
    <location>
        <begin position="62"/>
        <end position="155"/>
    </location>
</feature>
<reference evidence="6" key="1">
    <citation type="submission" date="2016-01" db="EMBL/GenBank/DDBJ databases">
        <authorList>
            <person name="Mitreva M."/>
            <person name="Pepin K.H."/>
            <person name="Mihindukulasuriya K.A."/>
            <person name="Fulton R."/>
            <person name="Fronick C."/>
            <person name="O'Laughlin M."/>
            <person name="Miner T."/>
            <person name="Herter B."/>
            <person name="Rosa B.A."/>
            <person name="Cordes M."/>
            <person name="Tomlinson C."/>
            <person name="Wollam A."/>
            <person name="Palsikar V.B."/>
            <person name="Mardis E.R."/>
            <person name="Wilson R.K."/>
        </authorList>
    </citation>
    <scope>NUCLEOTIDE SEQUENCE [LARGE SCALE GENOMIC DNA]</scope>
    <source>
        <strain evidence="6">CMW8396</strain>
    </source>
</reference>
<dbReference type="Pfam" id="PF12437">
    <property type="entry name" value="GSIII_N"/>
    <property type="match status" value="1"/>
</dbReference>
<name>A0A133NCX3_9FUSO</name>
<feature type="domain" description="GS catalytic" evidence="4">
    <location>
        <begin position="171"/>
        <end position="591"/>
    </location>
</feature>
<gene>
    <name evidence="5" type="ORF">HMPREF3206_01112</name>
</gene>
<dbReference type="Proteomes" id="UP000070617">
    <property type="component" value="Unassembled WGS sequence"/>
</dbReference>
<dbReference type="Gene3D" id="3.30.590.10">
    <property type="entry name" value="Glutamine synthetase/guanido kinase, catalytic domain"/>
    <property type="match status" value="1"/>
</dbReference>
<dbReference type="Pfam" id="PF18318">
    <property type="entry name" value="Gln-synt_C-ter"/>
    <property type="match status" value="1"/>
</dbReference>
<dbReference type="SMART" id="SM01230">
    <property type="entry name" value="Gln-synt_C"/>
    <property type="match status" value="1"/>
</dbReference>
<evidence type="ECO:0000256" key="1">
    <source>
        <dbReference type="PROSITE-ProRule" id="PRU01330"/>
    </source>
</evidence>
<sequence length="701" mass="79745">MKTMLEVFGIHCFSEKELKSRVPKDVFKSFKKVQSGKEELSITTANVIANAIKLWAIENGATHFTHWFQPLTELTAEKHESFLSVHSDGTSITEFTGKELIKGESDTSSFPNGGLRSTFEARGYTAWDIGSPMFLKGEGLSKSLYIPTAFIGYSGEALDKKVPLLRSISAVRKEALRIQKTLGDFDTRHIDVTLGVEQEYFLVEKKFFDLRKDLTLSGRTVFGNLPPKGQEMNDHYYGTIKERVEAFMTELDTELWKVGVMSKTKHNEVAPNQFEVAIMFNTANVAVDQNQITMDMIKKVATRHHLTALLHEKPFHGINGSGKHCNWSLSTDTGKNLLDPSSLEENRFDFLLYVMAVMEGVYRYSGILRACTATPGNDYRLGGHEAPPAIISIFLGNELQQIFENIQHNNLSMTTQKDLLDLGSSFPKIPKDISDRNRTSPFAFTGNKFEFRMPGSSASPATPTFILNTIVADILKEYADKLEQWENISPNVKVVKLIQEQYPKYKNILFNGNGYDKNWEVEAKALGLQNFKNTVEALPNYISEESIALFERNQVLTRAELQSRFHVYCERYNKQNNIEISSAIEIARNEIYPSVLAYITKIAQNIDILKSLVEETEYQEEKKLLKTLLTNKNEMLQSIHELVDGMKTATSIVDQYQRAQYYSNTLIPKLTNLRKVVDILEKESDKHTWPIPSYYDLLFNL</sequence>
<protein>
    <submittedName>
        <fullName evidence="5">Glutamate--ammonia ligase, catalytic domain protein</fullName>
    </submittedName>
</protein>
<dbReference type="InterPro" id="IPR022147">
    <property type="entry name" value="GSIII_N"/>
</dbReference>
<dbReference type="RefSeq" id="WP_008802357.1">
    <property type="nucleotide sequence ID" value="NZ_KQ956547.1"/>
</dbReference>
<dbReference type="STRING" id="134605.HMPREF3206_01112"/>
<dbReference type="EMBL" id="LRPX01000054">
    <property type="protein sequence ID" value="KXA14129.1"/>
    <property type="molecule type" value="Genomic_DNA"/>
</dbReference>
<dbReference type="GO" id="GO:0006542">
    <property type="term" value="P:glutamine biosynthetic process"/>
    <property type="evidence" value="ECO:0007669"/>
    <property type="project" value="InterPro"/>
</dbReference>
<keyword evidence="5" id="KW-0436">Ligase</keyword>
<dbReference type="InterPro" id="IPR040577">
    <property type="entry name" value="Gln-synt_C"/>
</dbReference>
<dbReference type="PANTHER" id="PTHR42974:SF1">
    <property type="entry name" value="TYPE-3 GLUTAMINE SYNTHETASE"/>
    <property type="match status" value="1"/>
</dbReference>